<evidence type="ECO:0000259" key="13">
    <source>
        <dbReference type="PROSITE" id="PS00794"/>
    </source>
</evidence>
<keyword evidence="9" id="KW-0289">Folate biosynthesis</keyword>
<sequence length="170" mass="18962">MTASNRNAWLGLGGNIGDPVTSMAKALRDLDGRGDTRVLSVSPVYKTPPWGKIDQPWFHNACAEVETSLDPEALLAACLDVEQRLKRQRLERWGPRIIDIDVLAYEGLEKFESPTLTLPHPRMTERAFVMVPLADIAPDLVISGRTASHWSALCDRTGVDIARNDANWWK</sequence>
<dbReference type="PANTHER" id="PTHR43071">
    <property type="entry name" value="2-AMINO-4-HYDROXY-6-HYDROXYMETHYLDIHYDROPTERIDINE PYROPHOSPHOKINASE"/>
    <property type="match status" value="1"/>
</dbReference>
<comment type="pathway">
    <text evidence="1">Cofactor biosynthesis; tetrahydrofolate biosynthesis; 2-amino-4-hydroxy-6-hydroxymethyl-7,8-dihydropteridine diphosphate from 7,8-dihydroneopterin triphosphate: step 4/4.</text>
</comment>
<gene>
    <name evidence="14" type="primary">folK</name>
    <name evidence="14" type="ORF">CU100_08470</name>
</gene>
<accession>A0A2P7AU53</accession>
<dbReference type="GO" id="GO:0005524">
    <property type="term" value="F:ATP binding"/>
    <property type="evidence" value="ECO:0007669"/>
    <property type="project" value="UniProtKB-KW"/>
</dbReference>
<dbReference type="UniPathway" id="UPA00077">
    <property type="reaction ID" value="UER00155"/>
</dbReference>
<keyword evidence="15" id="KW-1185">Reference proteome</keyword>
<dbReference type="GO" id="GO:0046654">
    <property type="term" value="P:tetrahydrofolate biosynthetic process"/>
    <property type="evidence" value="ECO:0007669"/>
    <property type="project" value="UniProtKB-UniPathway"/>
</dbReference>
<evidence type="ECO:0000256" key="2">
    <source>
        <dbReference type="ARBA" id="ARBA00005810"/>
    </source>
</evidence>
<dbReference type="CDD" id="cd00483">
    <property type="entry name" value="HPPK"/>
    <property type="match status" value="1"/>
</dbReference>
<comment type="similarity">
    <text evidence="2">Belongs to the HPPK family.</text>
</comment>
<evidence type="ECO:0000256" key="4">
    <source>
        <dbReference type="ARBA" id="ARBA00016218"/>
    </source>
</evidence>
<feature type="domain" description="7,8-dihydro-6-hydroxymethylpterin-pyrophosphokinase" evidence="13">
    <location>
        <begin position="92"/>
        <end position="103"/>
    </location>
</feature>
<evidence type="ECO:0000256" key="7">
    <source>
        <dbReference type="ARBA" id="ARBA00022777"/>
    </source>
</evidence>
<dbReference type="OrthoDB" id="9808041at2"/>
<evidence type="ECO:0000256" key="5">
    <source>
        <dbReference type="ARBA" id="ARBA00022679"/>
    </source>
</evidence>
<keyword evidence="6" id="KW-0547">Nucleotide-binding</keyword>
<proteinExistence type="inferred from homology"/>
<dbReference type="GO" id="GO:0016301">
    <property type="term" value="F:kinase activity"/>
    <property type="evidence" value="ECO:0007669"/>
    <property type="project" value="UniProtKB-KW"/>
</dbReference>
<evidence type="ECO:0000256" key="1">
    <source>
        <dbReference type="ARBA" id="ARBA00005051"/>
    </source>
</evidence>
<dbReference type="GO" id="GO:0003848">
    <property type="term" value="F:2-amino-4-hydroxy-6-hydroxymethyldihydropteridine diphosphokinase activity"/>
    <property type="evidence" value="ECO:0007669"/>
    <property type="project" value="UniProtKB-EC"/>
</dbReference>
<dbReference type="Gene3D" id="3.30.70.560">
    <property type="entry name" value="7,8-Dihydro-6-hydroxymethylpterin-pyrophosphokinase HPPK"/>
    <property type="match status" value="1"/>
</dbReference>
<evidence type="ECO:0000256" key="9">
    <source>
        <dbReference type="ARBA" id="ARBA00022909"/>
    </source>
</evidence>
<evidence type="ECO:0000313" key="15">
    <source>
        <dbReference type="Proteomes" id="UP000241158"/>
    </source>
</evidence>
<keyword evidence="8" id="KW-0067">ATP-binding</keyword>
<dbReference type="InterPro" id="IPR035907">
    <property type="entry name" value="Hppk_sf"/>
</dbReference>
<dbReference type="AlphaFoldDB" id="A0A2P7AU53"/>
<evidence type="ECO:0000256" key="8">
    <source>
        <dbReference type="ARBA" id="ARBA00022840"/>
    </source>
</evidence>
<dbReference type="PROSITE" id="PS00794">
    <property type="entry name" value="HPPK"/>
    <property type="match status" value="1"/>
</dbReference>
<dbReference type="InterPro" id="IPR000550">
    <property type="entry name" value="Hppk"/>
</dbReference>
<dbReference type="NCBIfam" id="TIGR01498">
    <property type="entry name" value="folK"/>
    <property type="match status" value="1"/>
</dbReference>
<comment type="caution">
    <text evidence="14">The sequence shown here is derived from an EMBL/GenBank/DDBJ whole genome shotgun (WGS) entry which is preliminary data.</text>
</comment>
<dbReference type="PANTHER" id="PTHR43071:SF1">
    <property type="entry name" value="2-AMINO-4-HYDROXY-6-HYDROXYMETHYLDIHYDROPTERIDINE PYROPHOSPHOKINASE"/>
    <property type="match status" value="1"/>
</dbReference>
<evidence type="ECO:0000256" key="12">
    <source>
        <dbReference type="ARBA" id="ARBA00033413"/>
    </source>
</evidence>
<keyword evidence="7 14" id="KW-0418">Kinase</keyword>
<dbReference type="Proteomes" id="UP000241158">
    <property type="component" value="Unassembled WGS sequence"/>
</dbReference>
<dbReference type="RefSeq" id="WP_106716162.1">
    <property type="nucleotide sequence ID" value="NZ_JACHXT010000001.1"/>
</dbReference>
<name>A0A2P7AU53_9HYPH</name>
<evidence type="ECO:0000256" key="3">
    <source>
        <dbReference type="ARBA" id="ARBA00013253"/>
    </source>
</evidence>
<dbReference type="Pfam" id="PF01288">
    <property type="entry name" value="HPPK"/>
    <property type="match status" value="1"/>
</dbReference>
<comment type="function">
    <text evidence="10">Catalyzes the transfer of pyrophosphate from adenosine triphosphate (ATP) to 6-hydroxymethyl-7,8-dihydropterin, an enzymatic step in folate biosynthesis pathway.</text>
</comment>
<dbReference type="EC" id="2.7.6.3" evidence="3"/>
<keyword evidence="5" id="KW-0808">Transferase</keyword>
<evidence type="ECO:0000256" key="6">
    <source>
        <dbReference type="ARBA" id="ARBA00022741"/>
    </source>
</evidence>
<evidence type="ECO:0000256" key="10">
    <source>
        <dbReference type="ARBA" id="ARBA00029409"/>
    </source>
</evidence>
<reference evidence="15" key="1">
    <citation type="submission" date="2017-11" db="EMBL/GenBank/DDBJ databases">
        <authorList>
            <person name="Kuznetsova I."/>
            <person name="Sazanova A."/>
            <person name="Chirak E."/>
            <person name="Safronova V."/>
            <person name="Willems A."/>
        </authorList>
    </citation>
    <scope>NUCLEOTIDE SEQUENCE [LARGE SCALE GENOMIC DNA]</scope>
    <source>
        <strain evidence="15">PEPV15</strain>
    </source>
</reference>
<dbReference type="GO" id="GO:0046656">
    <property type="term" value="P:folic acid biosynthetic process"/>
    <property type="evidence" value="ECO:0007669"/>
    <property type="project" value="UniProtKB-KW"/>
</dbReference>
<dbReference type="EMBL" id="PGGN01000002">
    <property type="protein sequence ID" value="PSH57745.1"/>
    <property type="molecule type" value="Genomic_DNA"/>
</dbReference>
<protein>
    <recommendedName>
        <fullName evidence="4">2-amino-4-hydroxy-6-hydroxymethyldihydropteridine pyrophosphokinase</fullName>
        <ecNumber evidence="3">2.7.6.3</ecNumber>
    </recommendedName>
    <alternativeName>
        <fullName evidence="11">6-hydroxymethyl-7,8-dihydropterin pyrophosphokinase</fullName>
    </alternativeName>
    <alternativeName>
        <fullName evidence="12">7,8-dihydro-6-hydroxymethylpterin-pyrophosphokinase</fullName>
    </alternativeName>
</protein>
<evidence type="ECO:0000313" key="14">
    <source>
        <dbReference type="EMBL" id="PSH57745.1"/>
    </source>
</evidence>
<dbReference type="SUPFAM" id="SSF55083">
    <property type="entry name" value="6-hydroxymethyl-7,8-dihydropterin pyrophosphokinase, HPPK"/>
    <property type="match status" value="1"/>
</dbReference>
<evidence type="ECO:0000256" key="11">
    <source>
        <dbReference type="ARBA" id="ARBA00029766"/>
    </source>
</evidence>
<organism evidence="14 15">
    <name type="scientific">Phyllobacterium endophyticum</name>
    <dbReference type="NCBI Taxonomy" id="1149773"/>
    <lineage>
        <taxon>Bacteria</taxon>
        <taxon>Pseudomonadati</taxon>
        <taxon>Pseudomonadota</taxon>
        <taxon>Alphaproteobacteria</taxon>
        <taxon>Hyphomicrobiales</taxon>
        <taxon>Phyllobacteriaceae</taxon>
        <taxon>Phyllobacterium</taxon>
    </lineage>
</organism>